<evidence type="ECO:0000313" key="2">
    <source>
        <dbReference type="EMBL" id="KAK4413733.1"/>
    </source>
</evidence>
<feature type="compositionally biased region" description="Polar residues" evidence="1">
    <location>
        <begin position="456"/>
        <end position="465"/>
    </location>
</feature>
<feature type="compositionally biased region" description="Basic and acidic residues" evidence="1">
    <location>
        <begin position="258"/>
        <end position="285"/>
    </location>
</feature>
<feature type="compositionally biased region" description="Basic and acidic residues" evidence="1">
    <location>
        <begin position="584"/>
        <end position="618"/>
    </location>
</feature>
<evidence type="ECO:0000313" key="3">
    <source>
        <dbReference type="Proteomes" id="UP001293254"/>
    </source>
</evidence>
<dbReference type="PANTHER" id="PTHR31008">
    <property type="entry name" value="COP1-INTERACTING PROTEIN-RELATED"/>
    <property type="match status" value="1"/>
</dbReference>
<feature type="region of interest" description="Disordered" evidence="1">
    <location>
        <begin position="205"/>
        <end position="292"/>
    </location>
</feature>
<dbReference type="Proteomes" id="UP001293254">
    <property type="component" value="Unassembled WGS sequence"/>
</dbReference>
<feature type="compositionally biased region" description="Polar residues" evidence="1">
    <location>
        <begin position="951"/>
        <end position="962"/>
    </location>
</feature>
<feature type="region of interest" description="Disordered" evidence="1">
    <location>
        <begin position="584"/>
        <end position="803"/>
    </location>
</feature>
<feature type="region of interest" description="Disordered" evidence="1">
    <location>
        <begin position="437"/>
        <end position="482"/>
    </location>
</feature>
<dbReference type="EMBL" id="JACGWO010000012">
    <property type="protein sequence ID" value="KAK4413733.1"/>
    <property type="molecule type" value="Genomic_DNA"/>
</dbReference>
<feature type="compositionally biased region" description="Basic and acidic residues" evidence="1">
    <location>
        <begin position="632"/>
        <end position="646"/>
    </location>
</feature>
<name>A0AAE2C9A1_9LAMI</name>
<feature type="compositionally biased region" description="Polar residues" evidence="1">
    <location>
        <begin position="1005"/>
        <end position="1026"/>
    </location>
</feature>
<feature type="compositionally biased region" description="Basic and acidic residues" evidence="1">
    <location>
        <begin position="1326"/>
        <end position="1339"/>
    </location>
</feature>
<feature type="compositionally biased region" description="Polar residues" evidence="1">
    <location>
        <begin position="735"/>
        <end position="752"/>
    </location>
</feature>
<feature type="compositionally biased region" description="Basic and acidic residues" evidence="1">
    <location>
        <begin position="843"/>
        <end position="866"/>
    </location>
</feature>
<reference evidence="2" key="2">
    <citation type="journal article" date="2024" name="Plant">
        <title>Genomic evolution and insights into agronomic trait innovations of Sesamum species.</title>
        <authorList>
            <person name="Miao H."/>
            <person name="Wang L."/>
            <person name="Qu L."/>
            <person name="Liu H."/>
            <person name="Sun Y."/>
            <person name="Le M."/>
            <person name="Wang Q."/>
            <person name="Wei S."/>
            <person name="Zheng Y."/>
            <person name="Lin W."/>
            <person name="Duan Y."/>
            <person name="Cao H."/>
            <person name="Xiong S."/>
            <person name="Wang X."/>
            <person name="Wei L."/>
            <person name="Li C."/>
            <person name="Ma Q."/>
            <person name="Ju M."/>
            <person name="Zhao R."/>
            <person name="Li G."/>
            <person name="Mu C."/>
            <person name="Tian Q."/>
            <person name="Mei H."/>
            <person name="Zhang T."/>
            <person name="Gao T."/>
            <person name="Zhang H."/>
        </authorList>
    </citation>
    <scope>NUCLEOTIDE SEQUENCE</scope>
    <source>
        <strain evidence="2">3651</strain>
    </source>
</reference>
<feature type="region of interest" description="Disordered" evidence="1">
    <location>
        <begin position="1316"/>
        <end position="1385"/>
    </location>
</feature>
<comment type="caution">
    <text evidence="2">The sequence shown here is derived from an EMBL/GenBank/DDBJ whole genome shotgun (WGS) entry which is preliminary data.</text>
</comment>
<reference evidence="2" key="1">
    <citation type="submission" date="2020-06" db="EMBL/GenBank/DDBJ databases">
        <authorList>
            <person name="Li T."/>
            <person name="Hu X."/>
            <person name="Zhang T."/>
            <person name="Song X."/>
            <person name="Zhang H."/>
            <person name="Dai N."/>
            <person name="Sheng W."/>
            <person name="Hou X."/>
            <person name="Wei L."/>
        </authorList>
    </citation>
    <scope>NUCLEOTIDE SEQUENCE</scope>
    <source>
        <strain evidence="2">3651</strain>
        <tissue evidence="2">Leaf</tissue>
    </source>
</reference>
<sequence length="1412" mass="155126">MKSDTPLDYAVFQLSPKCSRCELFVSGDGSTEKLASGLLKPFVAHLRTAEEQVASAAQSVKLEVGRSKNAATWFTKGTLERFVRFVSTPEVLELVNTFGAEMSQLEAARRIYSRGAGDRLSAGGGSGVTAADDATKKELLRAIDVRLAAVRQDLSTACARAAAAGFNIDTVSELQMFADKFGAHRLHEACGKFISVSDRRPELINPCKSGTEDHALRSSCGSDMSIDEDSTTPPPHQGPATFQQPNPAPVTFPLRRTFSRESSVERDDGNKSNDVVPEKDRKDESSTPDETVSIQAVQLARQLSVQDRINLFENKQKESSGAKPVVVKSVELRRLSSDLSSSAGSVEKAVLRRWSGASDMSIDLSAEKKDSESPLCTPASTVVSQDKKVFNLNDETNESSSVAKPEIKVIPSLSRVSDGRFKGVCFNNAELASEVSVSNSSLDSSDNDSLKDQVRAKNQSRSSLSRAEDRESSGENSKISTGVKTEGILGFRDLGKMKDPRIGQEVSLPQTQIACKDQASSLSQIRCFASKGSKQFEIPNHKEDSKLGDESVKQMKVRTMQKAAVEQTVLEEAAGLEIREAFASRYKGTERDSSSARQEVRSVGETQVAEKKASRVSEKVSSTSVSSVELRAAGKTEVAGKKESRMPKVASVSSSEDSGPQRLKFNAQDESRTQFSGKVTMEAQEGLDSFCTPPPEQAQRVRQSKGNQELNDELKMKASELEKLFAEHKLRVPGDQSNSARKGRSGNTQPEPLSSLHYGKPAAHIAPRLSDSYQSTEPTKFSKNSTKFNAAFPMKTPDSQYNGDAINKKFTELSVSEGSRGKFYERYMQKREAKLTEEWSSNRAEKESRLKSMQDSLERNRSEMKAKISVSADRQDSVSSASRRAQRLKSYNSRSIIKGEQQHLDFGDSEDDEEALDFPEQNRLHGNRALDDTSFRGGVSGGAQGKKHLPSSRNLSSSTPRTSAAPVPRSANKTSTLNSGKRRMQLETPLAQSVPNFSDLRKENTNPSSGASKMTHSQVRNYARSKNASDEVPIVSEDQSRRSQSLRRSSANPSDFREMSPLDSDGVVLTPIKFEGEVLKNVGTKPFLKKGSYTSFVARKNIAGQKASVGSEVMNEEENEDMESGPDEIVNTLKDESGQEFETLNIEDQEILANERPRLELDSDKFVKSRSENGDGPLMFSHVDQALGSKLPAVLPPGFLPAEQPIQDWPEESPVSWNSRTQHPFSYPHEMSDIDASVDSPVGSPASWNSHSLNQLEADAARMRKKWGTAQKPMLVSHSSNNVFRKDMTRGFKRLLKFGRKSRGSESLVDWISATTSEGDDDTEDGRDPAYRSSEDLRKSRMAFSHAQPSDDSFNESEFFSESVQSLQNSIPAPPANFKLREDHMSASSIKAPRSFFSLSTFRSKGSDSKPR</sequence>
<proteinExistence type="predicted"/>
<feature type="compositionally biased region" description="Acidic residues" evidence="1">
    <location>
        <begin position="907"/>
        <end position="917"/>
    </location>
</feature>
<feature type="compositionally biased region" description="Basic and acidic residues" evidence="1">
    <location>
        <begin position="712"/>
        <end position="732"/>
    </location>
</feature>
<evidence type="ECO:0000256" key="1">
    <source>
        <dbReference type="SAM" id="MobiDB-lite"/>
    </source>
</evidence>
<organism evidence="2 3">
    <name type="scientific">Sesamum alatum</name>
    <dbReference type="NCBI Taxonomy" id="300844"/>
    <lineage>
        <taxon>Eukaryota</taxon>
        <taxon>Viridiplantae</taxon>
        <taxon>Streptophyta</taxon>
        <taxon>Embryophyta</taxon>
        <taxon>Tracheophyta</taxon>
        <taxon>Spermatophyta</taxon>
        <taxon>Magnoliopsida</taxon>
        <taxon>eudicotyledons</taxon>
        <taxon>Gunneridae</taxon>
        <taxon>Pentapetalae</taxon>
        <taxon>asterids</taxon>
        <taxon>lamiids</taxon>
        <taxon>Lamiales</taxon>
        <taxon>Pedaliaceae</taxon>
        <taxon>Sesamum</taxon>
    </lineage>
</organism>
<dbReference type="PANTHER" id="PTHR31008:SF15">
    <property type="entry name" value="GPI-ANCHORED ADHESIN-LIKE PROTEIN"/>
    <property type="match status" value="1"/>
</dbReference>
<feature type="compositionally biased region" description="Low complexity" evidence="1">
    <location>
        <begin position="1350"/>
        <end position="1363"/>
    </location>
</feature>
<feature type="compositionally biased region" description="Polar residues" evidence="1">
    <location>
        <begin position="877"/>
        <end position="895"/>
    </location>
</feature>
<protein>
    <submittedName>
        <fullName evidence="2">COP1-interacting protein 7</fullName>
    </submittedName>
</protein>
<feature type="compositionally biased region" description="Polar residues" evidence="1">
    <location>
        <begin position="700"/>
        <end position="709"/>
    </location>
</feature>
<feature type="compositionally biased region" description="Low complexity" evidence="1">
    <location>
        <begin position="619"/>
        <end position="628"/>
    </location>
</feature>
<accession>A0AAE2C9A1</accession>
<gene>
    <name evidence="2" type="ORF">Salat_2786100</name>
</gene>
<keyword evidence="3" id="KW-1185">Reference proteome</keyword>
<feature type="region of interest" description="Disordered" evidence="1">
    <location>
        <begin position="833"/>
        <end position="1064"/>
    </location>
</feature>
<feature type="compositionally biased region" description="Polar residues" evidence="1">
    <location>
        <begin position="771"/>
        <end position="788"/>
    </location>
</feature>
<feature type="compositionally biased region" description="Basic and acidic residues" evidence="1">
    <location>
        <begin position="920"/>
        <end position="934"/>
    </location>
</feature>